<dbReference type="OrthoDB" id="3213974at2759"/>
<keyword evidence="3" id="KW-1185">Reference proteome</keyword>
<organism evidence="2 3">
    <name type="scientific">Rhizopogon vesiculosus</name>
    <dbReference type="NCBI Taxonomy" id="180088"/>
    <lineage>
        <taxon>Eukaryota</taxon>
        <taxon>Fungi</taxon>
        <taxon>Dikarya</taxon>
        <taxon>Basidiomycota</taxon>
        <taxon>Agaricomycotina</taxon>
        <taxon>Agaricomycetes</taxon>
        <taxon>Agaricomycetidae</taxon>
        <taxon>Boletales</taxon>
        <taxon>Suillineae</taxon>
        <taxon>Rhizopogonaceae</taxon>
        <taxon>Rhizopogon</taxon>
    </lineage>
</organism>
<comment type="caution">
    <text evidence="2">The sequence shown here is derived from an EMBL/GenBank/DDBJ whole genome shotgun (WGS) entry which is preliminary data.</text>
</comment>
<dbReference type="Proteomes" id="UP000183567">
    <property type="component" value="Unassembled WGS sequence"/>
</dbReference>
<evidence type="ECO:0000313" key="3">
    <source>
        <dbReference type="Proteomes" id="UP000183567"/>
    </source>
</evidence>
<sequence length="196" mass="22166">MINEGPSDIFITAYFLVPTTRSAAILKINPLTISPIQIQHTSSSGDTHASVDAKEDETLVRIGKFLVSQLRVEYKRKDEQTALTVTWLNSALRSSQKSSTIVGQVQIRQWALMDPERNKKPPQKPTVKFRGLDKALLDVDIDSHSRKRKRDDTQTSQGFVKDMDAASDNDGWLDEHDPEVEQDLLHKSSDTVRFTF</sequence>
<proteinExistence type="predicted"/>
<accession>A0A1J8PRQ8</accession>
<evidence type="ECO:0000256" key="1">
    <source>
        <dbReference type="SAM" id="MobiDB-lite"/>
    </source>
</evidence>
<protein>
    <submittedName>
        <fullName evidence="2">Uncharacterized protein</fullName>
    </submittedName>
</protein>
<name>A0A1J8PRQ8_9AGAM</name>
<dbReference type="AlphaFoldDB" id="A0A1J8PRQ8"/>
<reference evidence="2 3" key="1">
    <citation type="submission" date="2016-03" db="EMBL/GenBank/DDBJ databases">
        <title>Comparative genomics of the ectomycorrhizal sister species Rhizopogon vinicolor and Rhizopogon vesiculosus (Basidiomycota: Boletales) reveals a divergence of the mating type B locus.</title>
        <authorList>
            <person name="Mujic A.B."/>
            <person name="Kuo A."/>
            <person name="Tritt A."/>
            <person name="Lipzen A."/>
            <person name="Chen C."/>
            <person name="Johnson J."/>
            <person name="Sharma A."/>
            <person name="Barry K."/>
            <person name="Grigoriev I.V."/>
            <person name="Spatafora J.W."/>
        </authorList>
    </citation>
    <scope>NUCLEOTIDE SEQUENCE [LARGE SCALE GENOMIC DNA]</scope>
    <source>
        <strain evidence="2 3">AM-OR11-056</strain>
    </source>
</reference>
<dbReference type="EMBL" id="LVVM01005187">
    <property type="protein sequence ID" value="OJA11199.1"/>
    <property type="molecule type" value="Genomic_DNA"/>
</dbReference>
<evidence type="ECO:0000313" key="2">
    <source>
        <dbReference type="EMBL" id="OJA11199.1"/>
    </source>
</evidence>
<feature type="region of interest" description="Disordered" evidence="1">
    <location>
        <begin position="144"/>
        <end position="175"/>
    </location>
</feature>
<dbReference type="STRING" id="180088.A0A1J8PRQ8"/>
<gene>
    <name evidence="2" type="ORF">AZE42_12713</name>
</gene>